<reference evidence="2 3" key="1">
    <citation type="submission" date="2021-05" db="EMBL/GenBank/DDBJ databases">
        <title>The draft genome of Geobacter pelophilus DSM 12255.</title>
        <authorList>
            <person name="Xu Z."/>
            <person name="Masuda Y."/>
            <person name="Itoh H."/>
            <person name="Senoo K."/>
        </authorList>
    </citation>
    <scope>NUCLEOTIDE SEQUENCE [LARGE SCALE GENOMIC DNA]</scope>
    <source>
        <strain evidence="2 3">DSM 12255</strain>
    </source>
</reference>
<protein>
    <submittedName>
        <fullName evidence="2">PGPGW domain-containing protein</fullName>
    </submittedName>
</protein>
<feature type="transmembrane region" description="Helical" evidence="1">
    <location>
        <begin position="12"/>
        <end position="31"/>
    </location>
</feature>
<accession>A0AAW4KY93</accession>
<evidence type="ECO:0000313" key="3">
    <source>
        <dbReference type="Proteomes" id="UP000811899"/>
    </source>
</evidence>
<proteinExistence type="predicted"/>
<feature type="transmembrane region" description="Helical" evidence="1">
    <location>
        <begin position="37"/>
        <end position="57"/>
    </location>
</feature>
<sequence length="80" mass="9009">MKDWTLKKLKRLIVAVVGMTILVIGIAMIVLPGPAIIVIPVALTILATEFAWARRLLHIVRERLKNSKNNNQPNQKEKSL</sequence>
<keyword evidence="1" id="KW-0472">Membrane</keyword>
<evidence type="ECO:0000313" key="2">
    <source>
        <dbReference type="EMBL" id="MBT0663616.1"/>
    </source>
</evidence>
<organism evidence="2 3">
    <name type="scientific">Geoanaerobacter pelophilus</name>
    <dbReference type="NCBI Taxonomy" id="60036"/>
    <lineage>
        <taxon>Bacteria</taxon>
        <taxon>Pseudomonadati</taxon>
        <taxon>Thermodesulfobacteriota</taxon>
        <taxon>Desulfuromonadia</taxon>
        <taxon>Geobacterales</taxon>
        <taxon>Geobacteraceae</taxon>
        <taxon>Geoanaerobacter</taxon>
    </lineage>
</organism>
<comment type="caution">
    <text evidence="2">The sequence shown here is derived from an EMBL/GenBank/DDBJ whole genome shotgun (WGS) entry which is preliminary data.</text>
</comment>
<dbReference type="EMBL" id="JAHCVJ010000001">
    <property type="protein sequence ID" value="MBT0663616.1"/>
    <property type="molecule type" value="Genomic_DNA"/>
</dbReference>
<dbReference type="RefSeq" id="WP_214170338.1">
    <property type="nucleotide sequence ID" value="NZ_JAHCVJ010000001.1"/>
</dbReference>
<evidence type="ECO:0000256" key="1">
    <source>
        <dbReference type="SAM" id="Phobius"/>
    </source>
</evidence>
<keyword evidence="1" id="KW-0812">Transmembrane</keyword>
<keyword evidence="1" id="KW-1133">Transmembrane helix</keyword>
<dbReference type="Proteomes" id="UP000811899">
    <property type="component" value="Unassembled WGS sequence"/>
</dbReference>
<name>A0AAW4KY93_9BACT</name>
<dbReference type="InterPro" id="IPR019099">
    <property type="entry name" value="Uncharacterised_PGPGW_TM"/>
</dbReference>
<gene>
    <name evidence="2" type="ORF">KI809_04800</name>
</gene>
<dbReference type="Pfam" id="PF09656">
    <property type="entry name" value="PGPGW"/>
    <property type="match status" value="1"/>
</dbReference>
<keyword evidence="3" id="KW-1185">Reference proteome</keyword>
<dbReference type="AlphaFoldDB" id="A0AAW4KY93"/>